<dbReference type="PRINTS" id="PR00364">
    <property type="entry name" value="DISEASERSIST"/>
</dbReference>
<dbReference type="PANTHER" id="PTHR47691:SF3">
    <property type="entry name" value="HTH-TYPE TRANSCRIPTIONAL REGULATOR RV0890C-RELATED"/>
    <property type="match status" value="1"/>
</dbReference>
<dbReference type="InterPro" id="IPR019734">
    <property type="entry name" value="TPR_rpt"/>
</dbReference>
<dbReference type="PANTHER" id="PTHR47691">
    <property type="entry name" value="REGULATOR-RELATED"/>
    <property type="match status" value="1"/>
</dbReference>
<keyword evidence="3" id="KW-1185">Reference proteome</keyword>
<dbReference type="PROSITE" id="PS50005">
    <property type="entry name" value="TPR"/>
    <property type="match status" value="2"/>
</dbReference>
<organism evidence="2 3">
    <name type="scientific">Phytohabitans houttuyneae</name>
    <dbReference type="NCBI Taxonomy" id="1076126"/>
    <lineage>
        <taxon>Bacteria</taxon>
        <taxon>Bacillati</taxon>
        <taxon>Actinomycetota</taxon>
        <taxon>Actinomycetes</taxon>
        <taxon>Micromonosporales</taxon>
        <taxon>Micromonosporaceae</taxon>
    </lineage>
</organism>
<reference evidence="2 3" key="2">
    <citation type="submission" date="2020-03" db="EMBL/GenBank/DDBJ databases">
        <authorList>
            <person name="Ichikawa N."/>
            <person name="Kimura A."/>
            <person name="Kitahashi Y."/>
            <person name="Uohara A."/>
        </authorList>
    </citation>
    <scope>NUCLEOTIDE SEQUENCE [LARGE SCALE GENOMIC DNA]</scope>
    <source>
        <strain evidence="2 3">NBRC 108639</strain>
    </source>
</reference>
<dbReference type="InterPro" id="IPR027417">
    <property type="entry name" value="P-loop_NTPase"/>
</dbReference>
<dbReference type="Pfam" id="PF13424">
    <property type="entry name" value="TPR_12"/>
    <property type="match status" value="2"/>
</dbReference>
<evidence type="ECO:0000256" key="1">
    <source>
        <dbReference type="PROSITE-ProRule" id="PRU00339"/>
    </source>
</evidence>
<dbReference type="GO" id="GO:0043531">
    <property type="term" value="F:ADP binding"/>
    <property type="evidence" value="ECO:0007669"/>
    <property type="project" value="InterPro"/>
</dbReference>
<sequence length="883" mass="96133">MTAVHRIIMAVDVEGFGNHNRTSVHQLEVRAGLYAALRGAFSALGMSWADCHTEDRGDGILVLATAELPKAPFVELLPDALAAALREHNRSHEPSSRVRVRMVLHAGEVNFDENGVTAGSINLAFRLLDAAPLKAALAGSPGVLALITSAWFFEEVVRNSSRLDAATWRPVAVTVKETNAMGWLCLPDSPYRPDRTFLDVAPGWPSPSVPAQLPAAPNGFTGRAKELDQLTAMLTQPGHGQDPAMAIATIAGMGGIGKTWLALRWAHQHSRKFPDGQLYIDLNGFAPSGVPVAPAQAIRRFLEAMGVPAGSLPADFNAQLSLYSRLVNQRQMLILLDNARDTAQVAPLLPASSTCTVVITSRNRLPGLLLAHGARPLIVEALKDADARELLVNRLGAARVDAEPEAAAELLGYCGGFPLALGIVAGRAQTYSAFALADLAAELREATTRIGVLDDEDPTASLPAILSWSYTALPGDQAQALSFLGVSPLPVIGLAAASDLIGEPPTRTRALLRGLEHAHLLDQHQPGRYRMHDLITLYARDRADEDLSAGKRTDGLRRLLDFLLHTAFAADRMLHPHRPPIELDAPRPDCHPRTFPDYAAALDWLNAEHAVLIAMQDRAGRLGWNRAVWQLAWTLDTFQWRRGHHYDMVVAWQNAVDAAERDGDAAVLSMTHRNLGHAYAHTGRHAEAQDHLGRSLALAEGRGDVAEQAHAHHNLACASEQRGDPGRSLQYAIRALDLYESLDEPARVWRADALNDVGFYSLLAGDHERSRVTLTAALEIFRADRHRDGEAAATANLGYLAHLTGDYPAALSYYDQALATTQELRNQFHEADIWRRVGQTHAASGDREQAAAAWQRSLRLYQEQSHADNARRLQDLLRSLGDG</sequence>
<reference evidence="2 3" key="1">
    <citation type="submission" date="2020-03" db="EMBL/GenBank/DDBJ databases">
        <title>Whole genome shotgun sequence of Phytohabitans houttuyneae NBRC 108639.</title>
        <authorList>
            <person name="Komaki H."/>
            <person name="Tamura T."/>
        </authorList>
    </citation>
    <scope>NUCLEOTIDE SEQUENCE [LARGE SCALE GENOMIC DNA]</scope>
    <source>
        <strain evidence="2 3">NBRC 108639</strain>
    </source>
</reference>
<dbReference type="SUPFAM" id="SSF48452">
    <property type="entry name" value="TPR-like"/>
    <property type="match status" value="1"/>
</dbReference>
<comment type="caution">
    <text evidence="2">The sequence shown here is derived from an EMBL/GenBank/DDBJ whole genome shotgun (WGS) entry which is preliminary data.</text>
</comment>
<evidence type="ECO:0000313" key="2">
    <source>
        <dbReference type="EMBL" id="GFJ77357.1"/>
    </source>
</evidence>
<proteinExistence type="predicted"/>
<gene>
    <name evidence="2" type="ORF">Phou_015370</name>
</gene>
<dbReference type="AlphaFoldDB" id="A0A6V8K6H8"/>
<feature type="repeat" description="TPR" evidence="1">
    <location>
        <begin position="831"/>
        <end position="864"/>
    </location>
</feature>
<name>A0A6V8K6H8_9ACTN</name>
<dbReference type="EMBL" id="BLPF01000001">
    <property type="protein sequence ID" value="GFJ77357.1"/>
    <property type="molecule type" value="Genomic_DNA"/>
</dbReference>
<dbReference type="Proteomes" id="UP000482800">
    <property type="component" value="Unassembled WGS sequence"/>
</dbReference>
<dbReference type="InterPro" id="IPR011990">
    <property type="entry name" value="TPR-like_helical_dom_sf"/>
</dbReference>
<dbReference type="SMART" id="SM00028">
    <property type="entry name" value="TPR"/>
    <property type="match status" value="5"/>
</dbReference>
<protein>
    <submittedName>
        <fullName evidence="2">Uncharacterized protein</fullName>
    </submittedName>
</protein>
<dbReference type="Gene3D" id="1.25.40.10">
    <property type="entry name" value="Tetratricopeptide repeat domain"/>
    <property type="match status" value="2"/>
</dbReference>
<feature type="repeat" description="TPR" evidence="1">
    <location>
        <begin position="791"/>
        <end position="824"/>
    </location>
</feature>
<keyword evidence="1" id="KW-0802">TPR repeat</keyword>
<dbReference type="Gene3D" id="3.40.50.300">
    <property type="entry name" value="P-loop containing nucleotide triphosphate hydrolases"/>
    <property type="match status" value="1"/>
</dbReference>
<dbReference type="RefSeq" id="WP_173054735.1">
    <property type="nucleotide sequence ID" value="NZ_BAABGO010000067.1"/>
</dbReference>
<accession>A0A6V8K6H8</accession>
<evidence type="ECO:0000313" key="3">
    <source>
        <dbReference type="Proteomes" id="UP000482800"/>
    </source>
</evidence>
<dbReference type="SUPFAM" id="SSF52540">
    <property type="entry name" value="P-loop containing nucleoside triphosphate hydrolases"/>
    <property type="match status" value="1"/>
</dbReference>